<gene>
    <name evidence="1" type="ORF">I7I53_11378</name>
</gene>
<dbReference type="AlphaFoldDB" id="A0A8A1LAG2"/>
<protein>
    <submittedName>
        <fullName evidence="1">Uncharacterized protein</fullName>
    </submittedName>
</protein>
<accession>A0A8A1LAG2</accession>
<dbReference type="VEuPathDB" id="FungiDB:I7I53_11378"/>
<sequence>MQNVAINNINNHLAQFTTYRIVEILILFIYPSIHPPNLFHDLENEISNKHLRKGWARATNNAHPLKAIHINDMITPKSQSFNPFLSTEHSLIFSHLQFFRSDTDAPSEPLRGLLSCDASAIHAPIPRKNLIRCRCST</sequence>
<evidence type="ECO:0000313" key="2">
    <source>
        <dbReference type="Proteomes" id="UP000663419"/>
    </source>
</evidence>
<evidence type="ECO:0000313" key="1">
    <source>
        <dbReference type="EMBL" id="QSS50620.1"/>
    </source>
</evidence>
<dbReference type="Proteomes" id="UP000663419">
    <property type="component" value="Chromosome 1"/>
</dbReference>
<reference evidence="1" key="1">
    <citation type="submission" date="2021-01" db="EMBL/GenBank/DDBJ databases">
        <title>Chromosome-level genome assembly of a human fungal pathogen reveals clustering of transcriptionally co-regulated genes.</title>
        <authorList>
            <person name="Voorhies M."/>
            <person name="Cohen S."/>
            <person name="Shea T.P."/>
            <person name="Petrus S."/>
            <person name="Munoz J.F."/>
            <person name="Poplawski S."/>
            <person name="Goldman W.E."/>
            <person name="Michael T."/>
            <person name="Cuomo C.A."/>
            <person name="Sil A."/>
            <person name="Beyhan S."/>
        </authorList>
    </citation>
    <scope>NUCLEOTIDE SEQUENCE</scope>
    <source>
        <strain evidence="1">H88</strain>
    </source>
</reference>
<organism evidence="1 2">
    <name type="scientific">Ajellomyces capsulatus (strain H88)</name>
    <name type="common">Darling's disease fungus</name>
    <name type="synonym">Histoplasma capsulatum</name>
    <dbReference type="NCBI Taxonomy" id="544711"/>
    <lineage>
        <taxon>Eukaryota</taxon>
        <taxon>Fungi</taxon>
        <taxon>Dikarya</taxon>
        <taxon>Ascomycota</taxon>
        <taxon>Pezizomycotina</taxon>
        <taxon>Eurotiomycetes</taxon>
        <taxon>Eurotiomycetidae</taxon>
        <taxon>Onygenales</taxon>
        <taxon>Ajellomycetaceae</taxon>
        <taxon>Histoplasma</taxon>
    </lineage>
</organism>
<proteinExistence type="predicted"/>
<dbReference type="EMBL" id="CP069102">
    <property type="protein sequence ID" value="QSS50620.1"/>
    <property type="molecule type" value="Genomic_DNA"/>
</dbReference>
<name>A0A8A1LAG2_AJEC8</name>